<dbReference type="PANTHER" id="PTHR20994:SF0">
    <property type="entry name" value="ER MEMBRANE PROTEIN COMPLEX SUBUNIT 6"/>
    <property type="match status" value="1"/>
</dbReference>
<protein>
    <recommendedName>
        <fullName evidence="3">ER membrane protein complex subunit 6</fullName>
    </recommendedName>
</protein>
<accession>A0A0F4Z3E4</accession>
<evidence type="ECO:0000256" key="1">
    <source>
        <dbReference type="ARBA" id="ARBA00004477"/>
    </source>
</evidence>
<dbReference type="RefSeq" id="XP_013331656.1">
    <property type="nucleotide sequence ID" value="XM_013476202.1"/>
</dbReference>
<feature type="region of interest" description="Disordered" evidence="8">
    <location>
        <begin position="53"/>
        <end position="79"/>
    </location>
</feature>
<keyword evidence="7 9" id="KW-0472">Membrane</keyword>
<evidence type="ECO:0000256" key="4">
    <source>
        <dbReference type="ARBA" id="ARBA00022692"/>
    </source>
</evidence>
<dbReference type="Pfam" id="PF07019">
    <property type="entry name" value="EMC6"/>
    <property type="match status" value="1"/>
</dbReference>
<dbReference type="InterPro" id="IPR008504">
    <property type="entry name" value="Emc6"/>
</dbReference>
<keyword evidence="6 9" id="KW-1133">Transmembrane helix</keyword>
<evidence type="ECO:0000313" key="11">
    <source>
        <dbReference type="Proteomes" id="UP000053958"/>
    </source>
</evidence>
<dbReference type="GO" id="GO:0034975">
    <property type="term" value="P:protein folding in endoplasmic reticulum"/>
    <property type="evidence" value="ECO:0007669"/>
    <property type="project" value="TreeGrafter"/>
</dbReference>
<dbReference type="PANTHER" id="PTHR20994">
    <property type="entry name" value="ER MEMBRANE PROTEIN COMPLEX SUBUNIT 6"/>
    <property type="match status" value="1"/>
</dbReference>
<feature type="transmembrane region" description="Helical" evidence="9">
    <location>
        <begin position="128"/>
        <end position="148"/>
    </location>
</feature>
<feature type="compositionally biased region" description="Basic residues" evidence="8">
    <location>
        <begin position="56"/>
        <end position="67"/>
    </location>
</feature>
<comment type="similarity">
    <text evidence="2">Belongs to the EMC6 family.</text>
</comment>
<evidence type="ECO:0000256" key="2">
    <source>
        <dbReference type="ARBA" id="ARBA00009436"/>
    </source>
</evidence>
<feature type="transmembrane region" description="Helical" evidence="9">
    <location>
        <begin position="209"/>
        <end position="230"/>
    </location>
</feature>
<dbReference type="OrthoDB" id="16510at2759"/>
<evidence type="ECO:0000313" key="10">
    <source>
        <dbReference type="EMBL" id="KKA25044.1"/>
    </source>
</evidence>
<gene>
    <name evidence="10" type="ORF">T310_0909</name>
</gene>
<dbReference type="InterPro" id="IPR029008">
    <property type="entry name" value="EMC6-like"/>
</dbReference>
<evidence type="ECO:0000256" key="3">
    <source>
        <dbReference type="ARBA" id="ARBA00020827"/>
    </source>
</evidence>
<sequence>MHGVQSNAALVGRSWRVLSTTEIITDTYQCTTIANQSIHCNCNNNYGVYSYEQPRHKQTNNRKRKPGKRDERKKTMPPTKQELSLLVHPLVPEAVQHNNRVLSQLRSLTAFLLGISAGILGLQSTAGFLYYLVGMAFVSALVQVFLIWRTPEGRVAGAGAFFPGSSGGEIEGIEQQQQQQQRWGWINAGEEKKTNNKKVIARKGAWRDVWLGGGVMGEALSGFVLGWAGVGGVLR</sequence>
<evidence type="ECO:0000256" key="6">
    <source>
        <dbReference type="ARBA" id="ARBA00022989"/>
    </source>
</evidence>
<reference evidence="10 11" key="1">
    <citation type="submission" date="2015-04" db="EMBL/GenBank/DDBJ databases">
        <authorList>
            <person name="Heijne W.H."/>
            <person name="Fedorova N.D."/>
            <person name="Nierman W.C."/>
            <person name="Vollebregt A.W."/>
            <person name="Zhao Z."/>
            <person name="Wu L."/>
            <person name="Kumar M."/>
            <person name="Stam H."/>
            <person name="van den Berg M.A."/>
            <person name="Pel H.J."/>
        </authorList>
    </citation>
    <scope>NUCLEOTIDE SEQUENCE [LARGE SCALE GENOMIC DNA]</scope>
    <source>
        <strain evidence="10 11">CBS 393.64</strain>
    </source>
</reference>
<dbReference type="Proteomes" id="UP000053958">
    <property type="component" value="Unassembled WGS sequence"/>
</dbReference>
<proteinExistence type="inferred from homology"/>
<evidence type="ECO:0000256" key="9">
    <source>
        <dbReference type="SAM" id="Phobius"/>
    </source>
</evidence>
<comment type="subcellular location">
    <subcellularLocation>
        <location evidence="1">Endoplasmic reticulum membrane</location>
        <topology evidence="1">Multi-pass membrane protein</topology>
    </subcellularLocation>
</comment>
<dbReference type="GO" id="GO:0072546">
    <property type="term" value="C:EMC complex"/>
    <property type="evidence" value="ECO:0007669"/>
    <property type="project" value="InterPro"/>
</dbReference>
<name>A0A0F4Z3E4_RASE3</name>
<keyword evidence="5" id="KW-0256">Endoplasmic reticulum</keyword>
<dbReference type="GeneID" id="25312963"/>
<dbReference type="EMBL" id="LASV01000038">
    <property type="protein sequence ID" value="KKA25044.1"/>
    <property type="molecule type" value="Genomic_DNA"/>
</dbReference>
<dbReference type="AlphaFoldDB" id="A0A0F4Z3E4"/>
<keyword evidence="4 9" id="KW-0812">Transmembrane</keyword>
<evidence type="ECO:0000256" key="7">
    <source>
        <dbReference type="ARBA" id="ARBA00023136"/>
    </source>
</evidence>
<organism evidence="10 11">
    <name type="scientific">Rasamsonia emersonii (strain ATCC 16479 / CBS 393.64 / IMI 116815)</name>
    <dbReference type="NCBI Taxonomy" id="1408163"/>
    <lineage>
        <taxon>Eukaryota</taxon>
        <taxon>Fungi</taxon>
        <taxon>Dikarya</taxon>
        <taxon>Ascomycota</taxon>
        <taxon>Pezizomycotina</taxon>
        <taxon>Eurotiomycetes</taxon>
        <taxon>Eurotiomycetidae</taxon>
        <taxon>Eurotiales</taxon>
        <taxon>Trichocomaceae</taxon>
        <taxon>Rasamsonia</taxon>
    </lineage>
</organism>
<evidence type="ECO:0000256" key="5">
    <source>
        <dbReference type="ARBA" id="ARBA00022824"/>
    </source>
</evidence>
<keyword evidence="11" id="KW-1185">Reference proteome</keyword>
<dbReference type="STRING" id="1408163.A0A0F4Z3E4"/>
<evidence type="ECO:0000256" key="8">
    <source>
        <dbReference type="SAM" id="MobiDB-lite"/>
    </source>
</evidence>
<dbReference type="GO" id="GO:0000045">
    <property type="term" value="P:autophagosome assembly"/>
    <property type="evidence" value="ECO:0007669"/>
    <property type="project" value="TreeGrafter"/>
</dbReference>
<comment type="caution">
    <text evidence="10">The sequence shown here is derived from an EMBL/GenBank/DDBJ whole genome shotgun (WGS) entry which is preliminary data.</text>
</comment>
<feature type="transmembrane region" description="Helical" evidence="9">
    <location>
        <begin position="105"/>
        <end position="122"/>
    </location>
</feature>